<evidence type="ECO:0000313" key="2">
    <source>
        <dbReference type="EMBL" id="KAL0427918.1"/>
    </source>
</evidence>
<proteinExistence type="predicted"/>
<sequence>MKNPNNAANKQRPLKHQATRKLCRLLGTSLASAGGGSTPIPPPPGAVGPMIDLPRRSTSSDTSTDELSPAMLVPFRG</sequence>
<evidence type="ECO:0000256" key="1">
    <source>
        <dbReference type="SAM" id="MobiDB-lite"/>
    </source>
</evidence>
<accession>A0AAW2VFG5</accession>
<dbReference type="EMBL" id="JACGWN010000010">
    <property type="protein sequence ID" value="KAL0427918.1"/>
    <property type="molecule type" value="Genomic_DNA"/>
</dbReference>
<feature type="region of interest" description="Disordered" evidence="1">
    <location>
        <begin position="27"/>
        <end position="77"/>
    </location>
</feature>
<name>A0AAW2VFG5_9LAMI</name>
<organism evidence="2">
    <name type="scientific">Sesamum latifolium</name>
    <dbReference type="NCBI Taxonomy" id="2727402"/>
    <lineage>
        <taxon>Eukaryota</taxon>
        <taxon>Viridiplantae</taxon>
        <taxon>Streptophyta</taxon>
        <taxon>Embryophyta</taxon>
        <taxon>Tracheophyta</taxon>
        <taxon>Spermatophyta</taxon>
        <taxon>Magnoliopsida</taxon>
        <taxon>eudicotyledons</taxon>
        <taxon>Gunneridae</taxon>
        <taxon>Pentapetalae</taxon>
        <taxon>asterids</taxon>
        <taxon>lamiids</taxon>
        <taxon>Lamiales</taxon>
        <taxon>Pedaliaceae</taxon>
        <taxon>Sesamum</taxon>
    </lineage>
</organism>
<dbReference type="AlphaFoldDB" id="A0AAW2VFG5"/>
<reference evidence="2" key="1">
    <citation type="submission" date="2020-06" db="EMBL/GenBank/DDBJ databases">
        <authorList>
            <person name="Li T."/>
            <person name="Hu X."/>
            <person name="Zhang T."/>
            <person name="Song X."/>
            <person name="Zhang H."/>
            <person name="Dai N."/>
            <person name="Sheng W."/>
            <person name="Hou X."/>
            <person name="Wei L."/>
        </authorList>
    </citation>
    <scope>NUCLEOTIDE SEQUENCE</scope>
    <source>
        <strain evidence="2">KEN1</strain>
        <tissue evidence="2">Leaf</tissue>
    </source>
</reference>
<comment type="caution">
    <text evidence="2">The sequence shown here is derived from an EMBL/GenBank/DDBJ whole genome shotgun (WGS) entry which is preliminary data.</text>
</comment>
<reference evidence="2" key="2">
    <citation type="journal article" date="2024" name="Plant">
        <title>Genomic evolution and insights into agronomic trait innovations of Sesamum species.</title>
        <authorList>
            <person name="Miao H."/>
            <person name="Wang L."/>
            <person name="Qu L."/>
            <person name="Liu H."/>
            <person name="Sun Y."/>
            <person name="Le M."/>
            <person name="Wang Q."/>
            <person name="Wei S."/>
            <person name="Zheng Y."/>
            <person name="Lin W."/>
            <person name="Duan Y."/>
            <person name="Cao H."/>
            <person name="Xiong S."/>
            <person name="Wang X."/>
            <person name="Wei L."/>
            <person name="Li C."/>
            <person name="Ma Q."/>
            <person name="Ju M."/>
            <person name="Zhao R."/>
            <person name="Li G."/>
            <person name="Mu C."/>
            <person name="Tian Q."/>
            <person name="Mei H."/>
            <person name="Zhang T."/>
            <person name="Gao T."/>
            <person name="Zhang H."/>
        </authorList>
    </citation>
    <scope>NUCLEOTIDE SEQUENCE</scope>
    <source>
        <strain evidence="2">KEN1</strain>
    </source>
</reference>
<gene>
    <name evidence="2" type="ORF">Slati_2966600</name>
</gene>
<protein>
    <submittedName>
        <fullName evidence="2">Uncharacterized protein</fullName>
    </submittedName>
</protein>